<reference evidence="1" key="1">
    <citation type="submission" date="2022-02" db="EMBL/GenBank/DDBJ databases">
        <title>Emergence and expansion in Europe of a Vibrio aestuarianus clonal complex pathogenic for oysters.</title>
        <authorList>
            <person name="Mesnil A."/>
            <person name="Travers M.-A."/>
        </authorList>
    </citation>
    <scope>NUCLEOTIDE SEQUENCE</scope>
    <source>
        <strain evidence="1">U29</strain>
    </source>
</reference>
<dbReference type="RefSeq" id="WP_301064498.1">
    <property type="nucleotide sequence ID" value="NZ_CP118709.1"/>
</dbReference>
<proteinExistence type="predicted"/>
<dbReference type="EMBL" id="CP118709">
    <property type="protein sequence ID" value="WGK81310.1"/>
    <property type="molecule type" value="Genomic_DNA"/>
</dbReference>
<dbReference type="Proteomes" id="UP001239257">
    <property type="component" value="Chromosome 1"/>
</dbReference>
<name>A0AAX3U1D6_9VIBR</name>
<protein>
    <submittedName>
        <fullName evidence="1">WavQ</fullName>
    </submittedName>
</protein>
<accession>A0AAX3U1D6</accession>
<sequence>MKILVYAPGFDSKNGGVVVLHRLVHLINTATEHQAFLVPESYNLELRSTGFIKNLSQKVKHQKKARHYTTKPAWDTPIVTHPTRQEIEQSVVVYPEIVKGNPLLASKVIRWLLHQPAHFSGEIGYGQDELIFKFNSAIKDFTVQGSKTSNNELKVIYYPIDLYNSDGALPENERTLICHAIRKGKHKPTVHPESSILIDSLSHEEVAKLFKKAKHFISYDDYTAYSIFATLCGCTSIVVPDEGVSLEQWYPNQSDRYGISYGFDEEQLNWCKRTSHLVKEHIDREHLRSIECVNSCLLEAEEYFSH</sequence>
<evidence type="ECO:0000313" key="1">
    <source>
        <dbReference type="EMBL" id="WGK81310.1"/>
    </source>
</evidence>
<gene>
    <name evidence="1" type="ORF">PYE51_11805</name>
</gene>
<evidence type="ECO:0000313" key="2">
    <source>
        <dbReference type="Proteomes" id="UP001239257"/>
    </source>
</evidence>
<dbReference type="AlphaFoldDB" id="A0AAX3U1D6"/>
<organism evidence="1 2">
    <name type="scientific">Vibrio aestuarianus</name>
    <dbReference type="NCBI Taxonomy" id="28171"/>
    <lineage>
        <taxon>Bacteria</taxon>
        <taxon>Pseudomonadati</taxon>
        <taxon>Pseudomonadota</taxon>
        <taxon>Gammaproteobacteria</taxon>
        <taxon>Vibrionales</taxon>
        <taxon>Vibrionaceae</taxon>
        <taxon>Vibrio</taxon>
    </lineage>
</organism>